<dbReference type="OrthoDB" id="1738076at2759"/>
<evidence type="ECO:0000313" key="2">
    <source>
        <dbReference type="EMBL" id="KAF3971719.1"/>
    </source>
</evidence>
<feature type="compositionally biased region" description="Acidic residues" evidence="1">
    <location>
        <begin position="97"/>
        <end position="108"/>
    </location>
</feature>
<accession>A0A8J4RRF6</accession>
<reference evidence="2" key="1">
    <citation type="submission" date="2020-03" db="EMBL/GenBank/DDBJ databases">
        <title>Castanea mollissima Vanexum genome sequencing.</title>
        <authorList>
            <person name="Staton M."/>
        </authorList>
    </citation>
    <scope>NUCLEOTIDE SEQUENCE</scope>
    <source>
        <tissue evidence="2">Leaf</tissue>
    </source>
</reference>
<dbReference type="AlphaFoldDB" id="A0A8J4RRF6"/>
<comment type="caution">
    <text evidence="2">The sequence shown here is derived from an EMBL/GenBank/DDBJ whole genome shotgun (WGS) entry which is preliminary data.</text>
</comment>
<dbReference type="EMBL" id="JRKL02000402">
    <property type="protein sequence ID" value="KAF3971719.1"/>
    <property type="molecule type" value="Genomic_DNA"/>
</dbReference>
<feature type="region of interest" description="Disordered" evidence="1">
    <location>
        <begin position="64"/>
        <end position="119"/>
    </location>
</feature>
<evidence type="ECO:0000256" key="1">
    <source>
        <dbReference type="SAM" id="MobiDB-lite"/>
    </source>
</evidence>
<feature type="compositionally biased region" description="Polar residues" evidence="1">
    <location>
        <begin position="68"/>
        <end position="85"/>
    </location>
</feature>
<dbReference type="Proteomes" id="UP000737018">
    <property type="component" value="Unassembled WGS sequence"/>
</dbReference>
<organism evidence="2 3">
    <name type="scientific">Castanea mollissima</name>
    <name type="common">Chinese chestnut</name>
    <dbReference type="NCBI Taxonomy" id="60419"/>
    <lineage>
        <taxon>Eukaryota</taxon>
        <taxon>Viridiplantae</taxon>
        <taxon>Streptophyta</taxon>
        <taxon>Embryophyta</taxon>
        <taxon>Tracheophyta</taxon>
        <taxon>Spermatophyta</taxon>
        <taxon>Magnoliopsida</taxon>
        <taxon>eudicotyledons</taxon>
        <taxon>Gunneridae</taxon>
        <taxon>Pentapetalae</taxon>
        <taxon>rosids</taxon>
        <taxon>fabids</taxon>
        <taxon>Fagales</taxon>
        <taxon>Fagaceae</taxon>
        <taxon>Castanea</taxon>
    </lineage>
</organism>
<keyword evidence="3" id="KW-1185">Reference proteome</keyword>
<evidence type="ECO:0000313" key="3">
    <source>
        <dbReference type="Proteomes" id="UP000737018"/>
    </source>
</evidence>
<protein>
    <submittedName>
        <fullName evidence="2">Uncharacterized protein</fullName>
    </submittedName>
</protein>
<sequence length="193" mass="21938">MRFSLISLTRNPLRTYISKSFPNTITFHIKKALHIDCLHLLLASVCFIEVLHTGMGRKRRLEFVEPGESSSRVGSNEVQSRQQAPLTDDDRRHSQGSDDETQPPDPEDVPAAGADNVPNKCGPNRFDDIWNMPPGKKLFLQCHNNTRIGAGKPFRTCLKITKSGVRSRRSCIRWDLEAMPRRWIALQTRMASK</sequence>
<gene>
    <name evidence="2" type="ORF">CMV_004711</name>
</gene>
<proteinExistence type="predicted"/>
<name>A0A8J4RRF6_9ROSI</name>